<dbReference type="Pfam" id="PF00271">
    <property type="entry name" value="Helicase_C"/>
    <property type="match status" value="1"/>
</dbReference>
<proteinExistence type="predicted"/>
<evidence type="ECO:0008006" key="5">
    <source>
        <dbReference type="Google" id="ProtNLM"/>
    </source>
</evidence>
<dbReference type="Pfam" id="PF04851">
    <property type="entry name" value="ResIII"/>
    <property type="match status" value="1"/>
</dbReference>
<dbReference type="PANTHER" id="PTHR47396:SF1">
    <property type="entry name" value="ATP-DEPENDENT HELICASE IRC3-RELATED"/>
    <property type="match status" value="1"/>
</dbReference>
<comment type="caution">
    <text evidence="3">The sequence shown here is derived from an EMBL/GenBank/DDBJ whole genome shotgun (WGS) entry which is preliminary data.</text>
</comment>
<dbReference type="PROSITE" id="PS51194">
    <property type="entry name" value="HELICASE_CTER"/>
    <property type="match status" value="1"/>
</dbReference>
<dbReference type="SUPFAM" id="SSF52980">
    <property type="entry name" value="Restriction endonuclease-like"/>
    <property type="match status" value="1"/>
</dbReference>
<dbReference type="InterPro" id="IPR011335">
    <property type="entry name" value="Restrct_endonuc-II-like"/>
</dbReference>
<dbReference type="PROSITE" id="PS51192">
    <property type="entry name" value="HELICASE_ATP_BIND_1"/>
    <property type="match status" value="1"/>
</dbReference>
<evidence type="ECO:0000313" key="4">
    <source>
        <dbReference type="Proteomes" id="UP001499851"/>
    </source>
</evidence>
<keyword evidence="4" id="KW-1185">Reference proteome</keyword>
<dbReference type="InterPro" id="IPR014001">
    <property type="entry name" value="Helicase_ATP-bd"/>
</dbReference>
<sequence>MSSSFVAPDFLLDIGPAAFTRQVERLLLHLGFVDVVNIDGPNDQGGDLIGTRGGQRWVFQAKWKSRGTIAPAVVEEVLSAKAFYGVDRAAIVTNARFGPKTEARRDALRRIGHPIELWSGRELLDLYNSERVCASRLPERPLREYQAKAFERIVEDLEDTGRALLILATGLGKTVIGGEIIARHLRKRPSDKILVVAHTKDLVEQLERAMWFHVPKSVRTQLLTGDHKPDDLRGITCATVATALAYVRNGYKPGLVMIDEAHHVAKGGQFTELLDALPGVPRFGVTATPWRGDRFDIRHRFGEPSYTLGIEDGMRLGYLAEVRYRLFSDNINWDFVREASQHSYSIKDLNARLFLPERDEAIRDQLIETWSKTREPRAVVFCRTVEHAERLADLLNQVPQWKNVKAVHAGLAHRERQLRLMSFRQGEIPIITAVDILNEGVDIPDVNILCFARVTHSRRIFVQQLGRGLRLREGKSHVESLDFVSDIRRVAAIMNLREQVSADEIETLRLASAGTRFEFSDAQSESLMREWIKDAASLETALDEYRLQFPDPDALASGS</sequence>
<organism evidence="3 4">
    <name type="scientific">Glycomyces endophyticus</name>
    <dbReference type="NCBI Taxonomy" id="480996"/>
    <lineage>
        <taxon>Bacteria</taxon>
        <taxon>Bacillati</taxon>
        <taxon>Actinomycetota</taxon>
        <taxon>Actinomycetes</taxon>
        <taxon>Glycomycetales</taxon>
        <taxon>Glycomycetaceae</taxon>
        <taxon>Glycomyces</taxon>
    </lineage>
</organism>
<dbReference type="Gene3D" id="3.40.50.300">
    <property type="entry name" value="P-loop containing nucleotide triphosphate hydrolases"/>
    <property type="match status" value="2"/>
</dbReference>
<dbReference type="EMBL" id="BAAAQF010000012">
    <property type="protein sequence ID" value="GAA1683315.1"/>
    <property type="molecule type" value="Genomic_DNA"/>
</dbReference>
<dbReference type="SUPFAM" id="SSF52540">
    <property type="entry name" value="P-loop containing nucleoside triphosphate hydrolases"/>
    <property type="match status" value="1"/>
</dbReference>
<protein>
    <recommendedName>
        <fullName evidence="5">Restriction endonuclease subunit R</fullName>
    </recommendedName>
</protein>
<dbReference type="CDD" id="cd18799">
    <property type="entry name" value="SF2_C_EcoAI-like"/>
    <property type="match status" value="1"/>
</dbReference>
<evidence type="ECO:0000259" key="2">
    <source>
        <dbReference type="PROSITE" id="PS51194"/>
    </source>
</evidence>
<gene>
    <name evidence="3" type="ORF">GCM10009830_33170</name>
</gene>
<dbReference type="InterPro" id="IPR027417">
    <property type="entry name" value="P-loop_NTPase"/>
</dbReference>
<dbReference type="PANTHER" id="PTHR47396">
    <property type="entry name" value="TYPE I RESTRICTION ENZYME ECOKI R PROTEIN"/>
    <property type="match status" value="1"/>
</dbReference>
<dbReference type="InterPro" id="IPR050742">
    <property type="entry name" value="Helicase_Restrict-Modif_Enz"/>
</dbReference>
<evidence type="ECO:0000259" key="1">
    <source>
        <dbReference type="PROSITE" id="PS51192"/>
    </source>
</evidence>
<dbReference type="InterPro" id="IPR001650">
    <property type="entry name" value="Helicase_C-like"/>
</dbReference>
<dbReference type="SMART" id="SM00487">
    <property type="entry name" value="DEXDc"/>
    <property type="match status" value="1"/>
</dbReference>
<dbReference type="SMART" id="SM00490">
    <property type="entry name" value="HELICc"/>
    <property type="match status" value="1"/>
</dbReference>
<accession>A0ABP4T894</accession>
<evidence type="ECO:0000313" key="3">
    <source>
        <dbReference type="EMBL" id="GAA1683315.1"/>
    </source>
</evidence>
<feature type="domain" description="Helicase C-terminal" evidence="2">
    <location>
        <begin position="365"/>
        <end position="509"/>
    </location>
</feature>
<dbReference type="Proteomes" id="UP001499851">
    <property type="component" value="Unassembled WGS sequence"/>
</dbReference>
<name>A0ABP4T894_9ACTN</name>
<feature type="domain" description="Helicase ATP-binding" evidence="1">
    <location>
        <begin position="154"/>
        <end position="307"/>
    </location>
</feature>
<dbReference type="InterPro" id="IPR007560">
    <property type="entry name" value="Restrct_endonuc_IV_Mrr"/>
</dbReference>
<dbReference type="InterPro" id="IPR006935">
    <property type="entry name" value="Helicase/UvrB_N"/>
</dbReference>
<reference evidence="4" key="1">
    <citation type="journal article" date="2019" name="Int. J. Syst. Evol. Microbiol.">
        <title>The Global Catalogue of Microorganisms (GCM) 10K type strain sequencing project: providing services to taxonomists for standard genome sequencing and annotation.</title>
        <authorList>
            <consortium name="The Broad Institute Genomics Platform"/>
            <consortium name="The Broad Institute Genome Sequencing Center for Infectious Disease"/>
            <person name="Wu L."/>
            <person name="Ma J."/>
        </authorList>
    </citation>
    <scope>NUCLEOTIDE SEQUENCE [LARGE SCALE GENOMIC DNA]</scope>
    <source>
        <strain evidence="4">JCM 16001</strain>
    </source>
</reference>
<dbReference type="Pfam" id="PF04471">
    <property type="entry name" value="Mrr_cat"/>
    <property type="match status" value="1"/>
</dbReference>